<protein>
    <submittedName>
        <fullName evidence="3">Uncharacterized protein</fullName>
    </submittedName>
</protein>
<evidence type="ECO:0000256" key="2">
    <source>
        <dbReference type="SAM" id="SignalP"/>
    </source>
</evidence>
<evidence type="ECO:0000313" key="4">
    <source>
        <dbReference type="Proteomes" id="UP000267821"/>
    </source>
</evidence>
<dbReference type="OrthoDB" id="10503370at2759"/>
<feature type="transmembrane region" description="Helical" evidence="1">
    <location>
        <begin position="127"/>
        <end position="156"/>
    </location>
</feature>
<keyword evidence="4" id="KW-1185">Reference proteome</keyword>
<gene>
    <name evidence="3" type="ORF">L211DRAFT_850749</name>
</gene>
<dbReference type="Proteomes" id="UP000267821">
    <property type="component" value="Unassembled WGS sequence"/>
</dbReference>
<proteinExistence type="predicted"/>
<keyword evidence="1" id="KW-1133">Transmembrane helix</keyword>
<dbReference type="AlphaFoldDB" id="A0A3N4LH14"/>
<reference evidence="3 4" key="1">
    <citation type="journal article" date="2018" name="Nat. Ecol. Evol.">
        <title>Pezizomycetes genomes reveal the molecular basis of ectomycorrhizal truffle lifestyle.</title>
        <authorList>
            <person name="Murat C."/>
            <person name="Payen T."/>
            <person name="Noel B."/>
            <person name="Kuo A."/>
            <person name="Morin E."/>
            <person name="Chen J."/>
            <person name="Kohler A."/>
            <person name="Krizsan K."/>
            <person name="Balestrini R."/>
            <person name="Da Silva C."/>
            <person name="Montanini B."/>
            <person name="Hainaut M."/>
            <person name="Levati E."/>
            <person name="Barry K.W."/>
            <person name="Belfiori B."/>
            <person name="Cichocki N."/>
            <person name="Clum A."/>
            <person name="Dockter R.B."/>
            <person name="Fauchery L."/>
            <person name="Guy J."/>
            <person name="Iotti M."/>
            <person name="Le Tacon F."/>
            <person name="Lindquist E.A."/>
            <person name="Lipzen A."/>
            <person name="Malagnac F."/>
            <person name="Mello A."/>
            <person name="Molinier V."/>
            <person name="Miyauchi S."/>
            <person name="Poulain J."/>
            <person name="Riccioni C."/>
            <person name="Rubini A."/>
            <person name="Sitrit Y."/>
            <person name="Splivallo R."/>
            <person name="Traeger S."/>
            <person name="Wang M."/>
            <person name="Zifcakova L."/>
            <person name="Wipf D."/>
            <person name="Zambonelli A."/>
            <person name="Paolocci F."/>
            <person name="Nowrousian M."/>
            <person name="Ottonello S."/>
            <person name="Baldrian P."/>
            <person name="Spatafora J.W."/>
            <person name="Henrissat B."/>
            <person name="Nagy L.G."/>
            <person name="Aury J.M."/>
            <person name="Wincker P."/>
            <person name="Grigoriev I.V."/>
            <person name="Bonfante P."/>
            <person name="Martin F.M."/>
        </authorList>
    </citation>
    <scope>NUCLEOTIDE SEQUENCE [LARGE SCALE GENOMIC DNA]</scope>
    <source>
        <strain evidence="3 4">ATCC MYA-4762</strain>
    </source>
</reference>
<dbReference type="PROSITE" id="PS51257">
    <property type="entry name" value="PROKAR_LIPOPROTEIN"/>
    <property type="match status" value="1"/>
</dbReference>
<keyword evidence="1" id="KW-0472">Membrane</keyword>
<name>A0A3N4LH14_9PEZI</name>
<organism evidence="3 4">
    <name type="scientific">Terfezia boudieri ATCC MYA-4762</name>
    <dbReference type="NCBI Taxonomy" id="1051890"/>
    <lineage>
        <taxon>Eukaryota</taxon>
        <taxon>Fungi</taxon>
        <taxon>Dikarya</taxon>
        <taxon>Ascomycota</taxon>
        <taxon>Pezizomycotina</taxon>
        <taxon>Pezizomycetes</taxon>
        <taxon>Pezizales</taxon>
        <taxon>Pezizaceae</taxon>
        <taxon>Terfezia</taxon>
    </lineage>
</organism>
<evidence type="ECO:0000256" key="1">
    <source>
        <dbReference type="SAM" id="Phobius"/>
    </source>
</evidence>
<dbReference type="EMBL" id="ML121553">
    <property type="protein sequence ID" value="RPB22194.1"/>
    <property type="molecule type" value="Genomic_DNA"/>
</dbReference>
<dbReference type="InParanoid" id="A0A3N4LH14"/>
<sequence>MRPSDKSLLTISLVWGGACLSQVYCAPISHDPVTSGSDTQLAKLKHPDETSPLEGSIVGTTMSIPEKPTEIDIHVLPSASVTNGAPNTPSDYDGGGMFKFWFDVYIEFLKWLGNVCMWVWQKIVPLVLFLAACVATIFLGIGFVALILGLLAAVVVDVPTERTRLL</sequence>
<feature type="chain" id="PRO_5018321424" evidence="2">
    <location>
        <begin position="26"/>
        <end position="166"/>
    </location>
</feature>
<accession>A0A3N4LH14</accession>
<keyword evidence="2" id="KW-0732">Signal</keyword>
<feature type="signal peptide" evidence="2">
    <location>
        <begin position="1"/>
        <end position="25"/>
    </location>
</feature>
<evidence type="ECO:0000313" key="3">
    <source>
        <dbReference type="EMBL" id="RPB22194.1"/>
    </source>
</evidence>
<keyword evidence="1" id="KW-0812">Transmembrane</keyword>